<feature type="non-terminal residue" evidence="5">
    <location>
        <position position="1"/>
    </location>
</feature>
<dbReference type="FunFam" id="3.60.20.10:FF:000003">
    <property type="entry name" value="Proteasome subunit beta type-3"/>
    <property type="match status" value="1"/>
</dbReference>
<dbReference type="InterPro" id="IPR023333">
    <property type="entry name" value="Proteasome_suB-type"/>
</dbReference>
<dbReference type="Proteomes" id="UP000789508">
    <property type="component" value="Unassembled WGS sequence"/>
</dbReference>
<dbReference type="OrthoDB" id="204949at2759"/>
<dbReference type="InterPro" id="IPR016050">
    <property type="entry name" value="Proteasome_bsu_CS"/>
</dbReference>
<evidence type="ECO:0000256" key="4">
    <source>
        <dbReference type="RuleBase" id="RU004203"/>
    </source>
</evidence>
<dbReference type="InterPro" id="IPR029055">
    <property type="entry name" value="Ntn_hydrolases_N"/>
</dbReference>
<evidence type="ECO:0000313" key="5">
    <source>
        <dbReference type="EMBL" id="CAG8477109.1"/>
    </source>
</evidence>
<dbReference type="PANTHER" id="PTHR32194">
    <property type="entry name" value="METALLOPROTEASE TLDD"/>
    <property type="match status" value="1"/>
</dbReference>
<dbReference type="GO" id="GO:0005737">
    <property type="term" value="C:cytoplasm"/>
    <property type="evidence" value="ECO:0007669"/>
    <property type="project" value="UniProtKB-SubCell"/>
</dbReference>
<proteinExistence type="inferred from homology"/>
<dbReference type="GO" id="GO:0019774">
    <property type="term" value="C:proteasome core complex, beta-subunit complex"/>
    <property type="evidence" value="ECO:0007669"/>
    <property type="project" value="InterPro"/>
</dbReference>
<gene>
    <name evidence="5" type="ORF">ALEPTO_LOCUS2296</name>
</gene>
<comment type="similarity">
    <text evidence="4">Belongs to the peptidase T1B family.</text>
</comment>
<dbReference type="GO" id="GO:0005634">
    <property type="term" value="C:nucleus"/>
    <property type="evidence" value="ECO:0007669"/>
    <property type="project" value="UniProtKB-SubCell"/>
</dbReference>
<organism evidence="5 6">
    <name type="scientific">Ambispora leptoticha</name>
    <dbReference type="NCBI Taxonomy" id="144679"/>
    <lineage>
        <taxon>Eukaryota</taxon>
        <taxon>Fungi</taxon>
        <taxon>Fungi incertae sedis</taxon>
        <taxon>Mucoromycota</taxon>
        <taxon>Glomeromycotina</taxon>
        <taxon>Glomeromycetes</taxon>
        <taxon>Archaeosporales</taxon>
        <taxon>Ambisporaceae</taxon>
        <taxon>Ambispora</taxon>
    </lineage>
</organism>
<dbReference type="GO" id="GO:0043161">
    <property type="term" value="P:proteasome-mediated ubiquitin-dependent protein catabolic process"/>
    <property type="evidence" value="ECO:0007669"/>
    <property type="project" value="InterPro"/>
</dbReference>
<evidence type="ECO:0000313" key="6">
    <source>
        <dbReference type="Proteomes" id="UP000789508"/>
    </source>
</evidence>
<evidence type="ECO:0000256" key="3">
    <source>
        <dbReference type="ARBA" id="ARBA00023242"/>
    </source>
</evidence>
<dbReference type="PROSITE" id="PS51476">
    <property type="entry name" value="PROTEASOME_BETA_2"/>
    <property type="match status" value="1"/>
</dbReference>
<accession>A0A9N8Z6P0</accession>
<comment type="subunit">
    <text evidence="4">Component of the proteasome complex.</text>
</comment>
<evidence type="ECO:0000256" key="2">
    <source>
        <dbReference type="ARBA" id="ARBA00022942"/>
    </source>
</evidence>
<keyword evidence="6" id="KW-1185">Reference proteome</keyword>
<protein>
    <recommendedName>
        <fullName evidence="4">Proteasome subunit beta</fullName>
    </recommendedName>
</protein>
<dbReference type="PROSITE" id="PS00854">
    <property type="entry name" value="PROTEASOME_BETA_1"/>
    <property type="match status" value="1"/>
</dbReference>
<dbReference type="PANTHER" id="PTHR32194:SF10">
    <property type="entry name" value="PROTEASOME SUBUNIT BETA TYPE-3"/>
    <property type="match status" value="1"/>
</dbReference>
<reference evidence="5" key="1">
    <citation type="submission" date="2021-06" db="EMBL/GenBank/DDBJ databases">
        <authorList>
            <person name="Kallberg Y."/>
            <person name="Tangrot J."/>
            <person name="Rosling A."/>
        </authorList>
    </citation>
    <scope>NUCLEOTIDE SEQUENCE</scope>
    <source>
        <strain evidence="5">FL130A</strain>
    </source>
</reference>
<dbReference type="AlphaFoldDB" id="A0A9N8Z6P0"/>
<keyword evidence="2 4" id="KW-0647">Proteasome</keyword>
<keyword evidence="3 4" id="KW-0539">Nucleus</keyword>
<dbReference type="Gene3D" id="3.60.20.10">
    <property type="entry name" value="Glutamine Phosphoribosylpyrophosphate, subunit 1, domain 1"/>
    <property type="match status" value="1"/>
</dbReference>
<dbReference type="CDD" id="cd03759">
    <property type="entry name" value="proteasome_beta_type_3"/>
    <property type="match status" value="1"/>
</dbReference>
<comment type="function">
    <text evidence="4">Component of the proteasome, a multicatalytic proteinase complex which is characterized by its ability to cleave peptides with Arg, Phe, Tyr, Leu, and Glu adjacent to the leaving group at neutral or slightly basic pH. The proteasome has an ATP-dependent proteolytic activity.</text>
</comment>
<name>A0A9N8Z6P0_9GLOM</name>
<evidence type="ECO:0000256" key="1">
    <source>
        <dbReference type="ARBA" id="ARBA00022490"/>
    </source>
</evidence>
<sequence length="213" mass="23841">MNVGFKLCFIVWVYEYNGGSVVAMMGKNCVAIATDKRLGVQLMTVSTEFPKIFQITDKTYLGLAGLATDVQTLSELFRYKVNMYKLREEREMEPRTFARMVASTLYERRFAPYYISPIIAGLDKNNAPYICGMDLIGCLTTTDDFVVAGTAEGSLLGMCETLYEPDLEPEDLFETISQALINAVDRNAASGWGALVHVLTPERVITRTLKTRQ</sequence>
<comment type="subcellular location">
    <subcellularLocation>
        <location evidence="4">Cytoplasm</location>
    </subcellularLocation>
    <subcellularLocation>
        <location evidence="4">Nucleus</location>
    </subcellularLocation>
</comment>
<dbReference type="SUPFAM" id="SSF56235">
    <property type="entry name" value="N-terminal nucleophile aminohydrolases (Ntn hydrolases)"/>
    <property type="match status" value="1"/>
</dbReference>
<keyword evidence="1 4" id="KW-0963">Cytoplasm</keyword>
<dbReference type="EMBL" id="CAJVPS010000326">
    <property type="protein sequence ID" value="CAG8477109.1"/>
    <property type="molecule type" value="Genomic_DNA"/>
</dbReference>
<dbReference type="InterPro" id="IPR001353">
    <property type="entry name" value="Proteasome_sua/b"/>
</dbReference>
<dbReference type="InterPro" id="IPR033811">
    <property type="entry name" value="Proteasome_beta_3"/>
</dbReference>
<comment type="caution">
    <text evidence="5">The sequence shown here is derived from an EMBL/GenBank/DDBJ whole genome shotgun (WGS) entry which is preliminary data.</text>
</comment>
<dbReference type="Pfam" id="PF00227">
    <property type="entry name" value="Proteasome"/>
    <property type="match status" value="1"/>
</dbReference>